<evidence type="ECO:0000313" key="2">
    <source>
        <dbReference type="EMBL" id="KKZ60105.1"/>
    </source>
</evidence>
<dbReference type="InterPro" id="IPR052973">
    <property type="entry name" value="Fungal_sec-metab_reg_TF"/>
</dbReference>
<sequence>MKKSPLKLSNACCPSYATGMISNVSPSGSPLQPSLALDLQFPPYNVGSLCQQRVLAVDYRTSQMPDINPISPSWDNPIPQQTPELDPSHDSIQGDPDIESYVDEFRLLQQPGETRNTVMTGRGGLDGDFDFNLPDATIQICTLNENAESPEVEFGSGTPETSEERWAPYDKFTFADTDQYPSTTLSYFGKLNTSLDFSDLAEDMGCLPADQPHDQEETFVSEYTDRFQHVYEPETVFQDLRKSRPSSLEEEQTSVAQAHKSTISRDDNIGNSGESGATENYSVSYFSLSQLEFPTCGEYTDADPIAAQIPDFSAKLTPSELFNQDGNEYQYIPKKKLLPNVADNDGMLFPGHNRHTNPNARSQGENNGHYMGWPSHSEEEAQYPLWKTSQLTPVSDAKEDLSSNPSLSPDRLIDMTLSELSSRGTSHKPSHSTPVSTTRKRKSREMGAVDEKLVKTMAIQIVQEDGLGGSLEPSACIPAIPRARRNGPLSLDGRRNAAMRRKDKSCSGESPCGTCIIEQARTACTEQAKITHSEQATTVLFKQPCVKADFFQIVESGTCNYISQRAINHPTLDGSTRVRMELPVTFEMKDLLDLLDKRRGRFNIRARQSWGTLYILDLNETYNYLAGLNKAEDSSHYDLRDFIDRKILKFNKWTSCVKDCDPVNNLFSLLSQWNNMPSRASYDFVPVSNDQANRPMDVHNPEDCIDILLAAQLSRIVCRKLEVDGYRALQNALNKNKWDSVSYDSFIKFVSQLGQILLTLRWRVSWWELLGDGGTTPDANKERYEDRVRRLCQVLYFYYTSVKLKLPAWTVPTDLNGVWSTYADATSIWDDFPSDASLDGFDVWMARGKELIREAGVQSRISSFCR</sequence>
<dbReference type="AlphaFoldDB" id="A0A0G2HQZ1"/>
<accession>A0A0G2HQZ1</accession>
<dbReference type="Proteomes" id="UP000034164">
    <property type="component" value="Unassembled WGS sequence"/>
</dbReference>
<dbReference type="PANTHER" id="PTHR35392:SF4">
    <property type="entry name" value="ZN(II)2CYS6 TRANSCRIPTION FACTOR (EUROFUNG)"/>
    <property type="match status" value="1"/>
</dbReference>
<feature type="region of interest" description="Disordered" evidence="1">
    <location>
        <begin position="420"/>
        <end position="446"/>
    </location>
</feature>
<protein>
    <recommendedName>
        <fullName evidence="4">Transcription factor domain-containing protein</fullName>
    </recommendedName>
</protein>
<name>A0A0G2HQZ1_9EURO</name>
<evidence type="ECO:0000256" key="1">
    <source>
        <dbReference type="SAM" id="MobiDB-lite"/>
    </source>
</evidence>
<dbReference type="OrthoDB" id="5425448at2759"/>
<reference evidence="3" key="1">
    <citation type="journal article" date="2015" name="PLoS Genet.">
        <title>The dynamic genome and transcriptome of the human fungal pathogen Blastomyces and close relative Emmonsia.</title>
        <authorList>
            <person name="Munoz J.F."/>
            <person name="Gauthier G.M."/>
            <person name="Desjardins C.A."/>
            <person name="Gallo J.E."/>
            <person name="Holder J."/>
            <person name="Sullivan T.D."/>
            <person name="Marty A.J."/>
            <person name="Carmen J.C."/>
            <person name="Chen Z."/>
            <person name="Ding L."/>
            <person name="Gujja S."/>
            <person name="Magrini V."/>
            <person name="Misas E."/>
            <person name="Mitreva M."/>
            <person name="Priest M."/>
            <person name="Saif S."/>
            <person name="Whiston E.A."/>
            <person name="Young S."/>
            <person name="Zeng Q."/>
            <person name="Goldman W.E."/>
            <person name="Mardis E.R."/>
            <person name="Taylor J.W."/>
            <person name="McEwen J.G."/>
            <person name="Clay O.K."/>
            <person name="Klein B.S."/>
            <person name="Cuomo C.A."/>
        </authorList>
    </citation>
    <scope>NUCLEOTIDE SEQUENCE [LARGE SCALE GENOMIC DNA]</scope>
    <source>
        <strain evidence="3">UAMH 3008</strain>
    </source>
</reference>
<evidence type="ECO:0008006" key="4">
    <source>
        <dbReference type="Google" id="ProtNLM"/>
    </source>
</evidence>
<gene>
    <name evidence="2" type="ORF">EMCG_00796</name>
</gene>
<organism evidence="2 3">
    <name type="scientific">[Emmonsia] crescens</name>
    <dbReference type="NCBI Taxonomy" id="73230"/>
    <lineage>
        <taxon>Eukaryota</taxon>
        <taxon>Fungi</taxon>
        <taxon>Dikarya</taxon>
        <taxon>Ascomycota</taxon>
        <taxon>Pezizomycotina</taxon>
        <taxon>Eurotiomycetes</taxon>
        <taxon>Eurotiomycetidae</taxon>
        <taxon>Onygenales</taxon>
        <taxon>Ajellomycetaceae</taxon>
        <taxon>Emergomyces</taxon>
    </lineage>
</organism>
<feature type="region of interest" description="Disordered" evidence="1">
    <location>
        <begin position="243"/>
        <end position="276"/>
    </location>
</feature>
<proteinExistence type="predicted"/>
<evidence type="ECO:0000313" key="3">
    <source>
        <dbReference type="Proteomes" id="UP000034164"/>
    </source>
</evidence>
<dbReference type="VEuPathDB" id="FungiDB:EMCG_00796"/>
<comment type="caution">
    <text evidence="2">The sequence shown here is derived from an EMBL/GenBank/DDBJ whole genome shotgun (WGS) entry which is preliminary data.</text>
</comment>
<dbReference type="EMBL" id="LCZI01001580">
    <property type="protein sequence ID" value="KKZ60105.1"/>
    <property type="molecule type" value="Genomic_DNA"/>
</dbReference>
<dbReference type="PANTHER" id="PTHR35392">
    <property type="entry name" value="ZN(II)2CYS6 TRANSCRIPTION FACTOR (EUROFUNG)-RELATED-RELATED"/>
    <property type="match status" value="1"/>
</dbReference>